<name>A0A2K6G896_PROCO</name>
<dbReference type="Proteomes" id="UP000233160">
    <property type="component" value="Unassembled WGS sequence"/>
</dbReference>
<organism evidence="12 13">
    <name type="scientific">Propithecus coquereli</name>
    <name type="common">Coquerel's sifaka</name>
    <name type="synonym">Propithecus verreauxi coquereli</name>
    <dbReference type="NCBI Taxonomy" id="379532"/>
    <lineage>
        <taxon>Eukaryota</taxon>
        <taxon>Metazoa</taxon>
        <taxon>Chordata</taxon>
        <taxon>Craniata</taxon>
        <taxon>Vertebrata</taxon>
        <taxon>Euteleostomi</taxon>
        <taxon>Mammalia</taxon>
        <taxon>Eutheria</taxon>
        <taxon>Euarchontoglires</taxon>
        <taxon>Primates</taxon>
        <taxon>Strepsirrhini</taxon>
        <taxon>Lemuriformes</taxon>
        <taxon>Indriidae</taxon>
        <taxon>Propithecus</taxon>
    </lineage>
</organism>
<comment type="subcellular location">
    <subcellularLocation>
        <location evidence="1">Secreted</location>
    </subcellularLocation>
</comment>
<reference evidence="12" key="1">
    <citation type="submission" date="2025-08" db="UniProtKB">
        <authorList>
            <consortium name="Ensembl"/>
        </authorList>
    </citation>
    <scope>IDENTIFICATION</scope>
</reference>
<dbReference type="InterPro" id="IPR001254">
    <property type="entry name" value="Trypsin_dom"/>
</dbReference>
<dbReference type="FunFam" id="2.40.10.10:FF:000125">
    <property type="entry name" value="inactive serine protease 54"/>
    <property type="match status" value="1"/>
</dbReference>
<feature type="domain" description="Peptidase S1" evidence="11">
    <location>
        <begin position="40"/>
        <end position="269"/>
    </location>
</feature>
<dbReference type="Gene3D" id="2.40.10.10">
    <property type="entry name" value="Trypsin-like serine proteases"/>
    <property type="match status" value="2"/>
</dbReference>
<evidence type="ECO:0000256" key="6">
    <source>
        <dbReference type="ARBA" id="ARBA00023180"/>
    </source>
</evidence>
<evidence type="ECO:0000256" key="3">
    <source>
        <dbReference type="ARBA" id="ARBA00022542"/>
    </source>
</evidence>
<dbReference type="GO" id="GO:0006508">
    <property type="term" value="P:proteolysis"/>
    <property type="evidence" value="ECO:0007669"/>
    <property type="project" value="InterPro"/>
</dbReference>
<evidence type="ECO:0000256" key="9">
    <source>
        <dbReference type="SAM" id="MobiDB-lite"/>
    </source>
</evidence>
<dbReference type="STRING" id="379532.ENSPCOP00000022452"/>
<evidence type="ECO:0000313" key="13">
    <source>
        <dbReference type="Proteomes" id="UP000233160"/>
    </source>
</evidence>
<keyword evidence="2" id="KW-0964">Secreted</keyword>
<evidence type="ECO:0000259" key="11">
    <source>
        <dbReference type="PROSITE" id="PS50240"/>
    </source>
</evidence>
<evidence type="ECO:0000256" key="1">
    <source>
        <dbReference type="ARBA" id="ARBA00004613"/>
    </source>
</evidence>
<evidence type="ECO:0000256" key="8">
    <source>
        <dbReference type="ARBA" id="ARBA00081593"/>
    </source>
</evidence>
<sequence length="397" mass="44576">MVSAAALSGHGEVRGMLLVLICVFHSSASCGIQQATVWDIPDSEEELVSKMEFPWVVSLQDSQYTHLAFGCILSRFWILSIASAFQNRKDVVVIVGLGNMDPSKIAHTEYPINTIIIHEDFDNRSMNHNIALLKTDSEIHFNSLVQSICFLRGELHMPPVSQNCWVSGWNPTSATGRHMTMSILRKIFVKDTDLCPLHKPENTGCGHHTKEETKSVCLGEPGSPVMCQLEKLNLWVLRGILTHGGEKCPGLFLYTKVEDYSNWIMYETRMSGLPLSSLHHWEKLISLSHHRSHAAKTQSTPAVLDNLRWSQPYFQGQRKSDMHLQQTNSSRDGLDFREKSVKESSGSPEPAVQPTYYDYYGGEAGENGSVAGQNRLHQPQEIILVSSVLVFFCSRVY</sequence>
<evidence type="ECO:0000256" key="10">
    <source>
        <dbReference type="SAM" id="SignalP"/>
    </source>
</evidence>
<keyword evidence="4 10" id="KW-0732">Signal</keyword>
<reference evidence="12" key="2">
    <citation type="submission" date="2025-09" db="UniProtKB">
        <authorList>
            <consortium name="Ensembl"/>
        </authorList>
    </citation>
    <scope>IDENTIFICATION</scope>
</reference>
<dbReference type="SMART" id="SM00020">
    <property type="entry name" value="Tryp_SPc"/>
    <property type="match status" value="1"/>
</dbReference>
<keyword evidence="3" id="KW-0721">Serine protease homolog</keyword>
<dbReference type="SUPFAM" id="SSF50494">
    <property type="entry name" value="Trypsin-like serine proteases"/>
    <property type="match status" value="1"/>
</dbReference>
<dbReference type="Pfam" id="PF00089">
    <property type="entry name" value="Trypsin"/>
    <property type="match status" value="1"/>
</dbReference>
<evidence type="ECO:0000256" key="2">
    <source>
        <dbReference type="ARBA" id="ARBA00022525"/>
    </source>
</evidence>
<dbReference type="InterPro" id="IPR043504">
    <property type="entry name" value="Peptidase_S1_PA_chymotrypsin"/>
</dbReference>
<dbReference type="OMA" id="TDTAMQF"/>
<accession>A0A2K6G896</accession>
<dbReference type="GO" id="GO:0005576">
    <property type="term" value="C:extracellular region"/>
    <property type="evidence" value="ECO:0007669"/>
    <property type="project" value="UniProtKB-SubCell"/>
</dbReference>
<dbReference type="PROSITE" id="PS50240">
    <property type="entry name" value="TRYPSIN_DOM"/>
    <property type="match status" value="1"/>
</dbReference>
<keyword evidence="5" id="KW-1015">Disulfide bond</keyword>
<dbReference type="PANTHER" id="PTHR24250:SF45">
    <property type="entry name" value="INACTIVE SERINE PROTEASE 54"/>
    <property type="match status" value="1"/>
</dbReference>
<feature type="signal peptide" evidence="10">
    <location>
        <begin position="1"/>
        <end position="28"/>
    </location>
</feature>
<dbReference type="Ensembl" id="ENSPCOT00000033125.1">
    <property type="protein sequence ID" value="ENSPCOP00000022452.1"/>
    <property type="gene ID" value="ENSPCOG00000023317.1"/>
</dbReference>
<evidence type="ECO:0000313" key="12">
    <source>
        <dbReference type="Ensembl" id="ENSPCOP00000022452.1"/>
    </source>
</evidence>
<proteinExistence type="predicted"/>
<keyword evidence="6" id="KW-0325">Glycoprotein</keyword>
<dbReference type="AlphaFoldDB" id="A0A2K6G896"/>
<evidence type="ECO:0000256" key="5">
    <source>
        <dbReference type="ARBA" id="ARBA00023157"/>
    </source>
</evidence>
<gene>
    <name evidence="12" type="primary">PRSS54</name>
</gene>
<dbReference type="PANTHER" id="PTHR24250">
    <property type="entry name" value="CHYMOTRYPSIN-RELATED"/>
    <property type="match status" value="1"/>
</dbReference>
<protein>
    <recommendedName>
        <fullName evidence="7">Inactive serine protease 54</fullName>
    </recommendedName>
    <alternativeName>
        <fullName evidence="8">Plasma kallikrein-like protein 4</fullName>
    </alternativeName>
</protein>
<feature type="chain" id="PRO_5014475366" description="Inactive serine protease 54" evidence="10">
    <location>
        <begin position="29"/>
        <end position="397"/>
    </location>
</feature>
<evidence type="ECO:0000256" key="4">
    <source>
        <dbReference type="ARBA" id="ARBA00022729"/>
    </source>
</evidence>
<feature type="compositionally biased region" description="Basic and acidic residues" evidence="9">
    <location>
        <begin position="332"/>
        <end position="342"/>
    </location>
</feature>
<dbReference type="InterPro" id="IPR009003">
    <property type="entry name" value="Peptidase_S1_PA"/>
</dbReference>
<feature type="region of interest" description="Disordered" evidence="9">
    <location>
        <begin position="317"/>
        <end position="358"/>
    </location>
</feature>
<dbReference type="GO" id="GO:0004252">
    <property type="term" value="F:serine-type endopeptidase activity"/>
    <property type="evidence" value="ECO:0007669"/>
    <property type="project" value="InterPro"/>
</dbReference>
<evidence type="ECO:0000256" key="7">
    <source>
        <dbReference type="ARBA" id="ARBA00073244"/>
    </source>
</evidence>
<dbReference type="GeneTree" id="ENSGT01020000230389"/>
<keyword evidence="13" id="KW-1185">Reference proteome</keyword>